<reference evidence="1 2" key="1">
    <citation type="submission" date="2016-10" db="EMBL/GenBank/DDBJ databases">
        <authorList>
            <person name="de Groot N.N."/>
        </authorList>
    </citation>
    <scope>NUCLEOTIDE SEQUENCE [LARGE SCALE GENOMIC DNA]</scope>
    <source>
        <strain evidence="1 2">DSM 19073</strain>
    </source>
</reference>
<dbReference type="Pfam" id="PF13376">
    <property type="entry name" value="OmdA"/>
    <property type="match status" value="1"/>
</dbReference>
<dbReference type="EMBL" id="FORA01000003">
    <property type="protein sequence ID" value="SFJ40701.1"/>
    <property type="molecule type" value="Genomic_DNA"/>
</dbReference>
<accession>A0A1I3R5I8</accession>
<organism evidence="1 2">
    <name type="scientific">Jannaschia pohangensis</name>
    <dbReference type="NCBI Taxonomy" id="390807"/>
    <lineage>
        <taxon>Bacteria</taxon>
        <taxon>Pseudomonadati</taxon>
        <taxon>Pseudomonadota</taxon>
        <taxon>Alphaproteobacteria</taxon>
        <taxon>Rhodobacterales</taxon>
        <taxon>Roseobacteraceae</taxon>
        <taxon>Jannaschia</taxon>
    </lineage>
</organism>
<gene>
    <name evidence="1" type="ORF">SAMN04488095_2768</name>
</gene>
<dbReference type="AlphaFoldDB" id="A0A1I3R5I8"/>
<dbReference type="Proteomes" id="UP000199110">
    <property type="component" value="Unassembled WGS sequence"/>
</dbReference>
<evidence type="ECO:0000313" key="2">
    <source>
        <dbReference type="Proteomes" id="UP000199110"/>
    </source>
</evidence>
<proteinExistence type="predicted"/>
<keyword evidence="2" id="KW-1185">Reference proteome</keyword>
<evidence type="ECO:0000313" key="1">
    <source>
        <dbReference type="EMBL" id="SFJ40701.1"/>
    </source>
</evidence>
<name>A0A1I3R5I8_9RHOB</name>
<dbReference type="STRING" id="390807.SAMN04488095_2768"/>
<protein>
    <submittedName>
        <fullName evidence="1">Uncharacterized conserved protein YdeI, YjbR/CyaY-like superfamily, DUF1801 family</fullName>
    </submittedName>
</protein>
<sequence>MDAGGFAAGAVARVVTDRPLITVASRAVLRDWLADHHGQAGAIWLATYRKHHPDYLPWIAVVEELLCWGWIDAVVRKVDADRSAHLVAPRKPGSAWSALNKSLVETAIASGAMTPAGLARIDAAKANGMWSFLDDVEAGVVPPDLAEALGRHRPVWDGWPRHVQRGTLEWIKMAKTQPTRARRIANVVDSAARDLRPSPFRR</sequence>